<dbReference type="NCBIfam" id="TIGR01536">
    <property type="entry name" value="asn_synth_AEB"/>
    <property type="match status" value="1"/>
</dbReference>
<dbReference type="GO" id="GO:0005829">
    <property type="term" value="C:cytosol"/>
    <property type="evidence" value="ECO:0007669"/>
    <property type="project" value="TreeGrafter"/>
</dbReference>
<dbReference type="PANTHER" id="PTHR43284">
    <property type="entry name" value="ASPARAGINE SYNTHETASE (GLUTAMINE-HYDROLYZING)"/>
    <property type="match status" value="1"/>
</dbReference>
<evidence type="ECO:0000256" key="7">
    <source>
        <dbReference type="ARBA" id="ARBA00048741"/>
    </source>
</evidence>
<evidence type="ECO:0000256" key="9">
    <source>
        <dbReference type="PIRSR" id="PIRSR001589-2"/>
    </source>
</evidence>
<evidence type="ECO:0000256" key="3">
    <source>
        <dbReference type="ARBA" id="ARBA00012737"/>
    </source>
</evidence>
<dbReference type="GO" id="GO:0005524">
    <property type="term" value="F:ATP binding"/>
    <property type="evidence" value="ECO:0007669"/>
    <property type="project" value="UniProtKB-KW"/>
</dbReference>
<dbReference type="Gene3D" id="3.40.50.620">
    <property type="entry name" value="HUPs"/>
    <property type="match status" value="1"/>
</dbReference>
<evidence type="ECO:0000313" key="12">
    <source>
        <dbReference type="EMBL" id="OGM58357.1"/>
    </source>
</evidence>
<dbReference type="InterPro" id="IPR029055">
    <property type="entry name" value="Ntn_hydrolases_N"/>
</dbReference>
<dbReference type="PIRSF" id="PIRSF001589">
    <property type="entry name" value="Asn_synthetase_glu-h"/>
    <property type="match status" value="1"/>
</dbReference>
<comment type="similarity">
    <text evidence="2">Belongs to the asparagine synthetase family.</text>
</comment>
<keyword evidence="6 8" id="KW-0315">Glutamine amidotransferase</keyword>
<dbReference type="Pfam" id="PF13537">
    <property type="entry name" value="GATase_7"/>
    <property type="match status" value="1"/>
</dbReference>
<dbReference type="GO" id="GO:0006529">
    <property type="term" value="P:asparagine biosynthetic process"/>
    <property type="evidence" value="ECO:0007669"/>
    <property type="project" value="UniProtKB-KW"/>
</dbReference>
<dbReference type="CDD" id="cd01991">
    <property type="entry name" value="Asn_synthase_B_C"/>
    <property type="match status" value="1"/>
</dbReference>
<dbReference type="InterPro" id="IPR033738">
    <property type="entry name" value="AsnB_N"/>
</dbReference>
<dbReference type="SUPFAM" id="SSF56235">
    <property type="entry name" value="N-terminal nucleophile aminohydrolases (Ntn hydrolases)"/>
    <property type="match status" value="1"/>
</dbReference>
<comment type="pathway">
    <text evidence="1">Amino-acid biosynthesis; L-asparagine biosynthesis; L-asparagine from L-aspartate (L-Gln route): step 1/1.</text>
</comment>
<dbReference type="InterPro" id="IPR001962">
    <property type="entry name" value="Asn_synthase"/>
</dbReference>
<evidence type="ECO:0000256" key="6">
    <source>
        <dbReference type="ARBA" id="ARBA00022962"/>
    </source>
</evidence>
<protein>
    <recommendedName>
        <fullName evidence="3">asparagine synthase (glutamine-hydrolyzing)</fullName>
        <ecNumber evidence="3">6.3.5.4</ecNumber>
    </recommendedName>
</protein>
<dbReference type="AlphaFoldDB" id="A0A1F8B2Z4"/>
<dbReference type="CDD" id="cd00712">
    <property type="entry name" value="AsnB"/>
    <property type="match status" value="1"/>
</dbReference>
<feature type="binding site" evidence="9">
    <location>
        <position position="291"/>
    </location>
    <ligand>
        <name>ATP</name>
        <dbReference type="ChEBI" id="CHEBI:30616"/>
    </ligand>
</feature>
<evidence type="ECO:0000256" key="5">
    <source>
        <dbReference type="ARBA" id="ARBA00022840"/>
    </source>
</evidence>
<dbReference type="PROSITE" id="PS51278">
    <property type="entry name" value="GATASE_TYPE_2"/>
    <property type="match status" value="1"/>
</dbReference>
<reference evidence="12 13" key="1">
    <citation type="journal article" date="2016" name="Nat. Commun.">
        <title>Thousands of microbial genomes shed light on interconnected biogeochemical processes in an aquifer system.</title>
        <authorList>
            <person name="Anantharaman K."/>
            <person name="Brown C.T."/>
            <person name="Hug L.A."/>
            <person name="Sharon I."/>
            <person name="Castelle C.J."/>
            <person name="Probst A.J."/>
            <person name="Thomas B.C."/>
            <person name="Singh A."/>
            <person name="Wilkins M.J."/>
            <person name="Karaoz U."/>
            <person name="Brodie E.L."/>
            <person name="Williams K.H."/>
            <person name="Hubbard S.S."/>
            <person name="Banfield J.F."/>
        </authorList>
    </citation>
    <scope>NUCLEOTIDE SEQUENCE [LARGE SCALE GENOMIC DNA]</scope>
</reference>
<evidence type="ECO:0000256" key="2">
    <source>
        <dbReference type="ARBA" id="ARBA00005752"/>
    </source>
</evidence>
<feature type="domain" description="Glutamine amidotransferase type-2" evidence="11">
    <location>
        <begin position="2"/>
        <end position="214"/>
    </location>
</feature>
<evidence type="ECO:0000313" key="13">
    <source>
        <dbReference type="Proteomes" id="UP000179018"/>
    </source>
</evidence>
<proteinExistence type="inferred from homology"/>
<sequence length="627" mass="72999">MCGIAGKIYINNSNVEKSDLQVMSKKIEHRGPDDEGFYISKNRKVGLVNRRLAIIDLSSKGHQPMRFRERYWITFNGEIYNFLVEKKRLEKEGYRFSSNTDTEVLLALYDKYKEKCLTYLRGMFAFAIYDEREDTVFLARDRIGKKPLKYYFNGTVFVFASELKAILTQKEIPKNPDWFDVHNYLTYGFVPSPNTGFKGIKKLEPGHYLYLDIKSSKLIKNRYWFPDFSEQYHLSESEWCKRILEELKEATKLRMIADVPIGAFLSGGVDSSGVVASMAGLSVKPIKTFTIIFKEEKYNEKKYADRIVSLYKTDHNELLAKPEAIDELLPDLTYQYEEPYADSSAVITYMVSKLARKYVTVILNGDGGDENFAGYDRFDRLNRDILLDSYQPFIRPVGLPILSSLQKSTSTTFLKRAYKFLEKSKIPLADRFVTYNCYFTNEDKKRIYSQHFNNLTKSENSYEIARNKFEESKVSDPRDKALYSDLINYLPNDLLAKVDIASMAVSLEARSPFLDRNMIDLACKIPFNLKLKGGTHKYILKKALEPIVPKENLYRQKLGFSIPLDKWFTGKLNKYCESILLDKNAKTKNLFDQNEIKRMLKTHTEKVDFGSKLWSLLTLELWFRSFF</sequence>
<dbReference type="InterPro" id="IPR006426">
    <property type="entry name" value="Asn_synth_AEB"/>
</dbReference>
<dbReference type="SUPFAM" id="SSF52402">
    <property type="entry name" value="Adenine nucleotide alpha hydrolases-like"/>
    <property type="match status" value="1"/>
</dbReference>
<dbReference type="STRING" id="1802516.A3A75_05000"/>
<dbReference type="Gene3D" id="3.60.20.10">
    <property type="entry name" value="Glutamine Phosphoribosylpyrophosphate, subunit 1, domain 1"/>
    <property type="match status" value="1"/>
</dbReference>
<dbReference type="InterPro" id="IPR017932">
    <property type="entry name" value="GATase_2_dom"/>
</dbReference>
<organism evidence="12 13">
    <name type="scientific">Candidatus Woesebacteria bacterium RIFCSPLOWO2_01_FULL_39_10</name>
    <dbReference type="NCBI Taxonomy" id="1802516"/>
    <lineage>
        <taxon>Bacteria</taxon>
        <taxon>Candidatus Woeseibacteriota</taxon>
    </lineage>
</organism>
<dbReference type="InterPro" id="IPR051786">
    <property type="entry name" value="ASN_synthetase/amidase"/>
</dbReference>
<dbReference type="Proteomes" id="UP000179018">
    <property type="component" value="Unassembled WGS sequence"/>
</dbReference>
<accession>A0A1F8B2Z4</accession>
<keyword evidence="8" id="KW-0061">Asparagine biosynthesis</keyword>
<gene>
    <name evidence="12" type="ORF">A3A75_05000</name>
</gene>
<evidence type="ECO:0000256" key="10">
    <source>
        <dbReference type="PIRSR" id="PIRSR001589-3"/>
    </source>
</evidence>
<feature type="site" description="Important for beta-aspartyl-AMP intermediate formation" evidence="10">
    <location>
        <position position="366"/>
    </location>
</feature>
<dbReference type="EC" id="6.3.5.4" evidence="3"/>
<evidence type="ECO:0000256" key="8">
    <source>
        <dbReference type="PIRSR" id="PIRSR001589-1"/>
    </source>
</evidence>
<keyword evidence="4 9" id="KW-0547">Nucleotide-binding</keyword>
<comment type="catalytic activity">
    <reaction evidence="7">
        <text>L-aspartate + L-glutamine + ATP + H2O = L-asparagine + L-glutamate + AMP + diphosphate + H(+)</text>
        <dbReference type="Rhea" id="RHEA:12228"/>
        <dbReference type="ChEBI" id="CHEBI:15377"/>
        <dbReference type="ChEBI" id="CHEBI:15378"/>
        <dbReference type="ChEBI" id="CHEBI:29985"/>
        <dbReference type="ChEBI" id="CHEBI:29991"/>
        <dbReference type="ChEBI" id="CHEBI:30616"/>
        <dbReference type="ChEBI" id="CHEBI:33019"/>
        <dbReference type="ChEBI" id="CHEBI:58048"/>
        <dbReference type="ChEBI" id="CHEBI:58359"/>
        <dbReference type="ChEBI" id="CHEBI:456215"/>
        <dbReference type="EC" id="6.3.5.4"/>
    </reaction>
</comment>
<evidence type="ECO:0000256" key="4">
    <source>
        <dbReference type="ARBA" id="ARBA00022741"/>
    </source>
</evidence>
<feature type="binding site" evidence="9">
    <location>
        <position position="101"/>
    </location>
    <ligand>
        <name>L-glutamine</name>
        <dbReference type="ChEBI" id="CHEBI:58359"/>
    </ligand>
</feature>
<dbReference type="PANTHER" id="PTHR43284:SF1">
    <property type="entry name" value="ASPARAGINE SYNTHETASE"/>
    <property type="match status" value="1"/>
</dbReference>
<name>A0A1F8B2Z4_9BACT</name>
<keyword evidence="5 9" id="KW-0067">ATP-binding</keyword>
<evidence type="ECO:0000259" key="11">
    <source>
        <dbReference type="PROSITE" id="PS51278"/>
    </source>
</evidence>
<evidence type="ECO:0000256" key="1">
    <source>
        <dbReference type="ARBA" id="ARBA00005187"/>
    </source>
</evidence>
<dbReference type="Pfam" id="PF00733">
    <property type="entry name" value="Asn_synthase"/>
    <property type="match status" value="1"/>
</dbReference>
<dbReference type="GO" id="GO:0004066">
    <property type="term" value="F:asparagine synthase (glutamine-hydrolyzing) activity"/>
    <property type="evidence" value="ECO:0007669"/>
    <property type="project" value="UniProtKB-EC"/>
</dbReference>
<comment type="caution">
    <text evidence="12">The sequence shown here is derived from an EMBL/GenBank/DDBJ whole genome shotgun (WGS) entry which is preliminary data.</text>
</comment>
<dbReference type="InterPro" id="IPR014729">
    <property type="entry name" value="Rossmann-like_a/b/a_fold"/>
</dbReference>
<keyword evidence="8" id="KW-0028">Amino-acid biosynthesis</keyword>
<feature type="active site" description="For GATase activity" evidence="8">
    <location>
        <position position="2"/>
    </location>
</feature>
<dbReference type="EMBL" id="MGHC01000037">
    <property type="protein sequence ID" value="OGM58357.1"/>
    <property type="molecule type" value="Genomic_DNA"/>
</dbReference>